<keyword evidence="4 9" id="KW-0675">Receptor</keyword>
<keyword evidence="10" id="KW-1185">Reference proteome</keyword>
<organism evidence="9 10">
    <name type="scientific">Dissostichus eleginoides</name>
    <name type="common">Patagonian toothfish</name>
    <name type="synonym">Dissostichus amissus</name>
    <dbReference type="NCBI Taxonomy" id="100907"/>
    <lineage>
        <taxon>Eukaryota</taxon>
        <taxon>Metazoa</taxon>
        <taxon>Chordata</taxon>
        <taxon>Craniata</taxon>
        <taxon>Vertebrata</taxon>
        <taxon>Euteleostomi</taxon>
        <taxon>Actinopterygii</taxon>
        <taxon>Neopterygii</taxon>
        <taxon>Teleostei</taxon>
        <taxon>Neoteleostei</taxon>
        <taxon>Acanthomorphata</taxon>
        <taxon>Eupercaria</taxon>
        <taxon>Perciformes</taxon>
        <taxon>Notothenioidei</taxon>
        <taxon>Nototheniidae</taxon>
        <taxon>Dissostichus</taxon>
    </lineage>
</organism>
<sequence length="126" mass="14496">MPSAYHRSLMHEEDGDGQYPVPLEKRSQPVETAKERQHELRVQVDSNDGIDDDFIGLGDLPETFPSDPPEPLPVFLMEPEEAYIVKNKPVNLYCKATPATQIYFKCNSEWVHQKEHTVEERVDENS</sequence>
<evidence type="ECO:0000256" key="3">
    <source>
        <dbReference type="ARBA" id="ARBA00023157"/>
    </source>
</evidence>
<feature type="region of interest" description="Disordered" evidence="7">
    <location>
        <begin position="1"/>
        <end position="39"/>
    </location>
</feature>
<accession>A0AAD9EVY0</accession>
<evidence type="ECO:0000313" key="10">
    <source>
        <dbReference type="Proteomes" id="UP001228049"/>
    </source>
</evidence>
<dbReference type="InterPro" id="IPR013783">
    <property type="entry name" value="Ig-like_fold"/>
</dbReference>
<evidence type="ECO:0000256" key="5">
    <source>
        <dbReference type="ARBA" id="ARBA00023180"/>
    </source>
</evidence>
<evidence type="ECO:0000256" key="6">
    <source>
        <dbReference type="ARBA" id="ARBA00023319"/>
    </source>
</evidence>
<feature type="compositionally biased region" description="Basic and acidic residues" evidence="7">
    <location>
        <begin position="23"/>
        <end position="39"/>
    </location>
</feature>
<keyword evidence="2" id="KW-0472">Membrane</keyword>
<evidence type="ECO:0000256" key="2">
    <source>
        <dbReference type="ARBA" id="ARBA00023136"/>
    </source>
</evidence>
<evidence type="ECO:0000313" key="9">
    <source>
        <dbReference type="EMBL" id="KAK1883428.1"/>
    </source>
</evidence>
<name>A0AAD9EVY0_DISEL</name>
<gene>
    <name evidence="9" type="ORF">KUDE01_021757</name>
</gene>
<keyword evidence="3" id="KW-1015">Disulfide bond</keyword>
<evidence type="ECO:0000256" key="7">
    <source>
        <dbReference type="SAM" id="MobiDB-lite"/>
    </source>
</evidence>
<keyword evidence="5" id="KW-0325">Glycoprotein</keyword>
<reference evidence="9" key="1">
    <citation type="submission" date="2023-04" db="EMBL/GenBank/DDBJ databases">
        <title>Chromosome-level genome of Chaenocephalus aceratus.</title>
        <authorList>
            <person name="Park H."/>
        </authorList>
    </citation>
    <scope>NUCLEOTIDE SEQUENCE</scope>
    <source>
        <strain evidence="9">DE</strain>
        <tissue evidence="9">Muscle</tissue>
    </source>
</reference>
<dbReference type="InterPro" id="IPR057755">
    <property type="entry name" value="UNC5A-D-like_N"/>
</dbReference>
<dbReference type="EMBL" id="JASDAP010000022">
    <property type="protein sequence ID" value="KAK1883428.1"/>
    <property type="molecule type" value="Genomic_DNA"/>
</dbReference>
<keyword evidence="6" id="KW-0393">Immunoglobulin domain</keyword>
<feature type="non-terminal residue" evidence="9">
    <location>
        <position position="1"/>
    </location>
</feature>
<dbReference type="Proteomes" id="UP001228049">
    <property type="component" value="Unassembled WGS sequence"/>
</dbReference>
<proteinExistence type="predicted"/>
<dbReference type="Gene3D" id="2.60.40.10">
    <property type="entry name" value="Immunoglobulins"/>
    <property type="match status" value="1"/>
</dbReference>
<dbReference type="Pfam" id="PF25609">
    <property type="entry name" value="Unc5_NetrinR_N"/>
    <property type="match status" value="1"/>
</dbReference>
<comment type="caution">
    <text evidence="9">The sequence shown here is derived from an EMBL/GenBank/DDBJ whole genome shotgun (WGS) entry which is preliminary data.</text>
</comment>
<evidence type="ECO:0000259" key="8">
    <source>
        <dbReference type="Pfam" id="PF25609"/>
    </source>
</evidence>
<evidence type="ECO:0000256" key="4">
    <source>
        <dbReference type="ARBA" id="ARBA00023170"/>
    </source>
</evidence>
<feature type="domain" description="Netrin receptor UNC5A-D-like N-terminal" evidence="8">
    <location>
        <begin position="68"/>
        <end position="125"/>
    </location>
</feature>
<evidence type="ECO:0000256" key="1">
    <source>
        <dbReference type="ARBA" id="ARBA00004479"/>
    </source>
</evidence>
<protein>
    <submittedName>
        <fullName evidence="9">Netrin receptor UNC5C</fullName>
    </submittedName>
</protein>
<comment type="subcellular location">
    <subcellularLocation>
        <location evidence="1">Membrane</location>
        <topology evidence="1">Single-pass type I membrane protein</topology>
    </subcellularLocation>
</comment>
<dbReference type="AlphaFoldDB" id="A0AAD9EVY0"/>